<evidence type="ECO:0000256" key="2">
    <source>
        <dbReference type="ARBA" id="ARBA00023002"/>
    </source>
</evidence>
<dbReference type="PANTHER" id="PTHR10578">
    <property type="entry name" value="S -2-HYDROXY-ACID OXIDASE-RELATED"/>
    <property type="match status" value="1"/>
</dbReference>
<organism evidence="5 6">
    <name type="scientific">Dermacoccus barathri</name>
    <dbReference type="NCBI Taxonomy" id="322601"/>
    <lineage>
        <taxon>Bacteria</taxon>
        <taxon>Bacillati</taxon>
        <taxon>Actinomycetota</taxon>
        <taxon>Actinomycetes</taxon>
        <taxon>Micrococcales</taxon>
        <taxon>Dermacoccaceae</taxon>
        <taxon>Dermacoccus</taxon>
    </lineage>
</organism>
<dbReference type="PROSITE" id="PS00557">
    <property type="entry name" value="FMN_HYDROXY_ACID_DH_1"/>
    <property type="match status" value="1"/>
</dbReference>
<keyword evidence="6" id="KW-1185">Reference proteome</keyword>
<gene>
    <name evidence="5" type="ORF">GCM10009762_20120</name>
</gene>
<comment type="caution">
    <text evidence="5">The sequence shown here is derived from an EMBL/GenBank/DDBJ whole genome shotgun (WGS) entry which is preliminary data.</text>
</comment>
<evidence type="ECO:0000313" key="6">
    <source>
        <dbReference type="Proteomes" id="UP001501288"/>
    </source>
</evidence>
<dbReference type="InterPro" id="IPR037396">
    <property type="entry name" value="FMN_HAD"/>
</dbReference>
<dbReference type="PIRSF" id="PIRSF000138">
    <property type="entry name" value="Al-hdrx_acd_dh"/>
    <property type="match status" value="1"/>
</dbReference>
<reference evidence="5 6" key="1">
    <citation type="journal article" date="2019" name="Int. J. Syst. Evol. Microbiol.">
        <title>The Global Catalogue of Microorganisms (GCM) 10K type strain sequencing project: providing services to taxonomists for standard genome sequencing and annotation.</title>
        <authorList>
            <consortium name="The Broad Institute Genomics Platform"/>
            <consortium name="The Broad Institute Genome Sequencing Center for Infectious Disease"/>
            <person name="Wu L."/>
            <person name="Ma J."/>
        </authorList>
    </citation>
    <scope>NUCLEOTIDE SEQUENCE [LARGE SCALE GENOMIC DNA]</scope>
    <source>
        <strain evidence="5 6">JCM 14588</strain>
    </source>
</reference>
<evidence type="ECO:0000256" key="3">
    <source>
        <dbReference type="ARBA" id="ARBA00024042"/>
    </source>
</evidence>
<feature type="domain" description="FMN hydroxy acid dehydrogenase" evidence="4">
    <location>
        <begin position="25"/>
        <end position="425"/>
    </location>
</feature>
<comment type="similarity">
    <text evidence="3">Belongs to the FMN-dependent alpha-hydroxy acid dehydrogenase family.</text>
</comment>
<dbReference type="PANTHER" id="PTHR10578:SF143">
    <property type="entry name" value="FMN-DEPENDENT ALPHA-HYDROXY ACID DEHYDROGENASE PB1A11.03"/>
    <property type="match status" value="1"/>
</dbReference>
<dbReference type="Pfam" id="PF01070">
    <property type="entry name" value="FMN_dh"/>
    <property type="match status" value="1"/>
</dbReference>
<dbReference type="PROSITE" id="PS51349">
    <property type="entry name" value="FMN_HYDROXY_ACID_DH_2"/>
    <property type="match status" value="1"/>
</dbReference>
<dbReference type="InterPro" id="IPR008259">
    <property type="entry name" value="FMN_hydac_DH_AS"/>
</dbReference>
<accession>A0ABN2BX11</accession>
<dbReference type="Proteomes" id="UP001501288">
    <property type="component" value="Unassembled WGS sequence"/>
</dbReference>
<dbReference type="Gene3D" id="3.20.20.70">
    <property type="entry name" value="Aldolase class I"/>
    <property type="match status" value="1"/>
</dbReference>
<dbReference type="EMBL" id="BAAANV010000037">
    <property type="protein sequence ID" value="GAA1546771.1"/>
    <property type="molecule type" value="Genomic_DNA"/>
</dbReference>
<sequence>MGGMDAINLGRRIQGAIYGAGVYGRTPVVPVEPGRLREAARKAMSDRAFAYVDGSAGRGRTNDANVEAFGRYRAVPRMLRDVRERDLGVDLFGRRYAHPLLLAPIGVLEMAHPRAERAVAKASVATQTPMIHSTQASVAMEEVAAELGETPHWYQLYWSNDDDLARSLVQRAEACGAEAVVVTLDTHLMGWRPEDLDLGHLPFARGQGLAQYLSDPVFMARVEERAARGSARPTERPTPAAARSLVSIARHYPGDLRENLRSPLPRAAVETFLDVFPSSGLTWDDLAKLREWTSLPILLKGIQSVDDVRLAADQGLDGIVVSNHGGRQVDGAVASLDVLASLGDEVGDLTVLFDSGVRSGSDVFTALALGADAVILGRPYVYGLALAGAEGVQAVVEHTLAELDLTMALTGHASVGEIHRGALAR</sequence>
<evidence type="ECO:0000259" key="4">
    <source>
        <dbReference type="PROSITE" id="PS51349"/>
    </source>
</evidence>
<dbReference type="InterPro" id="IPR013785">
    <property type="entry name" value="Aldolase_TIM"/>
</dbReference>
<dbReference type="InterPro" id="IPR012133">
    <property type="entry name" value="Alpha-hydoxy_acid_DH_FMN"/>
</dbReference>
<protein>
    <submittedName>
        <fullName evidence="5">Alpha-hydroxy acid oxidase</fullName>
    </submittedName>
</protein>
<proteinExistence type="inferred from homology"/>
<evidence type="ECO:0000313" key="5">
    <source>
        <dbReference type="EMBL" id="GAA1546771.1"/>
    </source>
</evidence>
<keyword evidence="2" id="KW-0560">Oxidoreductase</keyword>
<dbReference type="InterPro" id="IPR000262">
    <property type="entry name" value="FMN-dep_DH"/>
</dbReference>
<dbReference type="SUPFAM" id="SSF51395">
    <property type="entry name" value="FMN-linked oxidoreductases"/>
    <property type="match status" value="1"/>
</dbReference>
<name>A0ABN2BX11_9MICO</name>
<comment type="cofactor">
    <cofactor evidence="1">
        <name>FMN</name>
        <dbReference type="ChEBI" id="CHEBI:58210"/>
    </cofactor>
</comment>
<evidence type="ECO:0000256" key="1">
    <source>
        <dbReference type="ARBA" id="ARBA00001917"/>
    </source>
</evidence>